<keyword evidence="1" id="KW-0175">Coiled coil</keyword>
<dbReference type="Proteomes" id="UP000624244">
    <property type="component" value="Unassembled WGS sequence"/>
</dbReference>
<feature type="compositionally biased region" description="Basic and acidic residues" evidence="2">
    <location>
        <begin position="23"/>
        <end position="42"/>
    </location>
</feature>
<proteinExistence type="predicted"/>
<dbReference type="PANTHER" id="PTHR37012:SF7">
    <property type="entry name" value="B-ZIP TRANSCRIPTION FACTOR (EUROFUNG)-RELATED"/>
    <property type="match status" value="1"/>
</dbReference>
<feature type="region of interest" description="Disordered" evidence="2">
    <location>
        <begin position="1"/>
        <end position="42"/>
    </location>
</feature>
<dbReference type="PANTHER" id="PTHR37012">
    <property type="entry name" value="B-ZIP TRANSCRIPTION FACTOR (EUROFUNG)-RELATED"/>
    <property type="match status" value="1"/>
</dbReference>
<evidence type="ECO:0000313" key="3">
    <source>
        <dbReference type="EMBL" id="KAF5850562.1"/>
    </source>
</evidence>
<dbReference type="CDD" id="cd14688">
    <property type="entry name" value="bZIP_YAP"/>
    <property type="match status" value="1"/>
</dbReference>
<feature type="compositionally biased region" description="Polar residues" evidence="2">
    <location>
        <begin position="191"/>
        <end position="206"/>
    </location>
</feature>
<evidence type="ECO:0000256" key="1">
    <source>
        <dbReference type="SAM" id="Coils"/>
    </source>
</evidence>
<organism evidence="3 4">
    <name type="scientific">Cochliobolus sativus</name>
    <name type="common">Common root rot and spot blotch fungus</name>
    <name type="synonym">Bipolaris sorokiniana</name>
    <dbReference type="NCBI Taxonomy" id="45130"/>
    <lineage>
        <taxon>Eukaryota</taxon>
        <taxon>Fungi</taxon>
        <taxon>Dikarya</taxon>
        <taxon>Ascomycota</taxon>
        <taxon>Pezizomycotina</taxon>
        <taxon>Dothideomycetes</taxon>
        <taxon>Pleosporomycetidae</taxon>
        <taxon>Pleosporales</taxon>
        <taxon>Pleosporineae</taxon>
        <taxon>Pleosporaceae</taxon>
        <taxon>Bipolaris</taxon>
    </lineage>
</organism>
<gene>
    <name evidence="3" type="ORF">GGP41_010191</name>
</gene>
<evidence type="ECO:0008006" key="5">
    <source>
        <dbReference type="Google" id="ProtNLM"/>
    </source>
</evidence>
<evidence type="ECO:0000256" key="2">
    <source>
        <dbReference type="SAM" id="MobiDB-lite"/>
    </source>
</evidence>
<reference evidence="3" key="1">
    <citation type="submission" date="2019-11" db="EMBL/GenBank/DDBJ databases">
        <title>Bipolaris sorokiniana Genome sequencing.</title>
        <authorList>
            <person name="Wang H."/>
        </authorList>
    </citation>
    <scope>NUCLEOTIDE SEQUENCE</scope>
</reference>
<name>A0A8H6DWJ3_COCSA</name>
<dbReference type="Gene3D" id="1.20.5.170">
    <property type="match status" value="1"/>
</dbReference>
<protein>
    <recommendedName>
        <fullName evidence="5">BZIP domain-containing protein</fullName>
    </recommendedName>
</protein>
<dbReference type="AlphaFoldDB" id="A0A8H6DWJ3"/>
<comment type="caution">
    <text evidence="3">The sequence shown here is derived from an EMBL/GenBank/DDBJ whole genome shotgun (WGS) entry which is preliminary data.</text>
</comment>
<dbReference type="EMBL" id="WNKQ01000006">
    <property type="protein sequence ID" value="KAF5850562.1"/>
    <property type="molecule type" value="Genomic_DNA"/>
</dbReference>
<feature type="compositionally biased region" description="Basic and acidic residues" evidence="2">
    <location>
        <begin position="172"/>
        <end position="182"/>
    </location>
</feature>
<feature type="coiled-coil region" evidence="1">
    <location>
        <begin position="45"/>
        <end position="98"/>
    </location>
</feature>
<sequence>MMDHEPKNAAPTQIYITQKRNRPASEQECRERKRAVDRQAQRSLREKTKIHIAKLERTIEILRNKDRNDTTATLLSEIDALRAENEQLKHTIESVKSLVGINVVSQDILPAKPGPGTEDANYSPTVAAVVRYDRSYDMVGHNLPEPPTTSIDRDPQPSPLPDMNQSTSIERTTSEDEQKWFDQPEFPDQTDFFQPSPSPNGPTVINQSTTTVIDLDGMTITPDPDELAAPDTNRELTHSPGLQLPPTFAPKKHAEETLQELLEAAPFSSMMQEVTFLFLTTKHTRTDSPFGSGYKMLTYI</sequence>
<feature type="region of interest" description="Disordered" evidence="2">
    <location>
        <begin position="140"/>
        <end position="206"/>
    </location>
</feature>
<accession>A0A8H6DWJ3</accession>
<evidence type="ECO:0000313" key="4">
    <source>
        <dbReference type="Proteomes" id="UP000624244"/>
    </source>
</evidence>